<proteinExistence type="inferred from homology"/>
<evidence type="ECO:0000256" key="4">
    <source>
        <dbReference type="ARBA" id="ARBA00022454"/>
    </source>
</evidence>
<keyword evidence="6" id="KW-0137">Centromere</keyword>
<dbReference type="PANTHER" id="PTHR14582:SF1">
    <property type="entry name" value="CENTROMERE PROTEIN O"/>
    <property type="match status" value="1"/>
</dbReference>
<accession>A0A8H7UGA8</accession>
<evidence type="ECO:0000313" key="9">
    <source>
        <dbReference type="Proteomes" id="UP000654370"/>
    </source>
</evidence>
<feature type="coiled-coil region" evidence="7">
    <location>
        <begin position="6"/>
        <end position="33"/>
    </location>
</feature>
<evidence type="ECO:0000313" key="8">
    <source>
        <dbReference type="EMBL" id="KAG2184701.1"/>
    </source>
</evidence>
<comment type="subcellular location">
    <subcellularLocation>
        <location evidence="2">Chromosome</location>
        <location evidence="2">Centromere</location>
    </subcellularLocation>
    <subcellularLocation>
        <location evidence="1">Nucleus</location>
    </subcellularLocation>
</comment>
<dbReference type="Proteomes" id="UP000654370">
    <property type="component" value="Unassembled WGS sequence"/>
</dbReference>
<keyword evidence="9" id="KW-1185">Reference proteome</keyword>
<dbReference type="OrthoDB" id="2376428at2759"/>
<dbReference type="GO" id="GO:0031511">
    <property type="term" value="C:Mis6-Sim4 complex"/>
    <property type="evidence" value="ECO:0007669"/>
    <property type="project" value="TreeGrafter"/>
</dbReference>
<keyword evidence="4" id="KW-0158">Chromosome</keyword>
<evidence type="ECO:0000256" key="1">
    <source>
        <dbReference type="ARBA" id="ARBA00004123"/>
    </source>
</evidence>
<name>A0A8H7UGA8_MORIS</name>
<comment type="similarity">
    <text evidence="3">Belongs to the CENP-O/MCM21 family.</text>
</comment>
<evidence type="ECO:0000256" key="7">
    <source>
        <dbReference type="SAM" id="Coils"/>
    </source>
</evidence>
<evidence type="ECO:0000256" key="6">
    <source>
        <dbReference type="ARBA" id="ARBA00023328"/>
    </source>
</evidence>
<evidence type="ECO:0000256" key="3">
    <source>
        <dbReference type="ARBA" id="ARBA00007321"/>
    </source>
</evidence>
<reference evidence="8" key="1">
    <citation type="submission" date="2020-12" db="EMBL/GenBank/DDBJ databases">
        <title>Metabolic potential, ecology and presence of endohyphal bacteria is reflected in genomic diversity of Mucoromycotina.</title>
        <authorList>
            <person name="Muszewska A."/>
            <person name="Okrasinska A."/>
            <person name="Steczkiewicz K."/>
            <person name="Drgas O."/>
            <person name="Orlowska M."/>
            <person name="Perlinska-Lenart U."/>
            <person name="Aleksandrzak-Piekarczyk T."/>
            <person name="Szatraj K."/>
            <person name="Zielenkiewicz U."/>
            <person name="Pilsyk S."/>
            <person name="Malc E."/>
            <person name="Mieczkowski P."/>
            <person name="Kruszewska J.S."/>
            <person name="Biernat P."/>
            <person name="Pawlowska J."/>
        </authorList>
    </citation>
    <scope>NUCLEOTIDE SEQUENCE</scope>
    <source>
        <strain evidence="8">WA0000067209</strain>
    </source>
</reference>
<dbReference type="GO" id="GO:0005634">
    <property type="term" value="C:nucleus"/>
    <property type="evidence" value="ECO:0007669"/>
    <property type="project" value="UniProtKB-SubCell"/>
</dbReference>
<dbReference type="InterPro" id="IPR018464">
    <property type="entry name" value="CENP-O"/>
</dbReference>
<sequence>MEDNSLSRYKQDLKRLEQTRDRLKREILEEKMMNSLTELVFEWDEDNMDDDGKDESERQKQLVKEILNKAYRHCVTDAILLQRMTGRTIFSLSNGYVGIRLETFYASTFASLLHILEDYVQSFVSRREQILELTKYLENTPAIKVTCDDAAKSIISIIANLGNGLIHVSLRYEDLRSEFPTKVEVKQSMRQVSNDRKNLVIEEERLVDKEEQFYYLRLTPAFISTFGEA</sequence>
<dbReference type="PANTHER" id="PTHR14582">
    <property type="entry name" value="INNER KINETOCHORE SUBUNIT MAL2"/>
    <property type="match status" value="1"/>
</dbReference>
<dbReference type="EMBL" id="JAEPQZ010000002">
    <property type="protein sequence ID" value="KAG2184701.1"/>
    <property type="molecule type" value="Genomic_DNA"/>
</dbReference>
<evidence type="ECO:0000256" key="5">
    <source>
        <dbReference type="ARBA" id="ARBA00023242"/>
    </source>
</evidence>
<keyword evidence="7" id="KW-0175">Coiled coil</keyword>
<protein>
    <submittedName>
        <fullName evidence="8">Uncharacterized protein</fullName>
    </submittedName>
</protein>
<dbReference type="AlphaFoldDB" id="A0A8H7UGA8"/>
<evidence type="ECO:0000256" key="2">
    <source>
        <dbReference type="ARBA" id="ARBA00004584"/>
    </source>
</evidence>
<organism evidence="8 9">
    <name type="scientific">Mortierella isabellina</name>
    <name type="common">Filamentous fungus</name>
    <name type="synonym">Umbelopsis isabellina</name>
    <dbReference type="NCBI Taxonomy" id="91625"/>
    <lineage>
        <taxon>Eukaryota</taxon>
        <taxon>Fungi</taxon>
        <taxon>Fungi incertae sedis</taxon>
        <taxon>Mucoromycota</taxon>
        <taxon>Mucoromycotina</taxon>
        <taxon>Umbelopsidomycetes</taxon>
        <taxon>Umbelopsidales</taxon>
        <taxon>Umbelopsidaceae</taxon>
        <taxon>Umbelopsis</taxon>
    </lineage>
</organism>
<keyword evidence="5" id="KW-0539">Nucleus</keyword>
<comment type="caution">
    <text evidence="8">The sequence shown here is derived from an EMBL/GenBank/DDBJ whole genome shotgun (WGS) entry which is preliminary data.</text>
</comment>
<gene>
    <name evidence="8" type="ORF">INT43_000614</name>
</gene>